<dbReference type="STRING" id="126957.T1JFB4"/>
<dbReference type="OMA" id="CAWIETT"/>
<dbReference type="Proteomes" id="UP000014500">
    <property type="component" value="Unassembled WGS sequence"/>
</dbReference>
<dbReference type="AlphaFoldDB" id="T1JFB4"/>
<keyword evidence="5" id="KW-1185">Reference proteome</keyword>
<evidence type="ECO:0000256" key="1">
    <source>
        <dbReference type="ARBA" id="ARBA00009199"/>
    </source>
</evidence>
<dbReference type="HOGENOM" id="CLU_009600_16_1_1"/>
<feature type="active site" description="Charge relay system" evidence="2">
    <location>
        <position position="145"/>
    </location>
</feature>
<dbReference type="PANTHER" id="PTHR43372:SF4">
    <property type="entry name" value="FATTY-ACID AMIDE HYDROLASE 2"/>
    <property type="match status" value="1"/>
</dbReference>
<proteinExistence type="inferred from homology"/>
<dbReference type="PANTHER" id="PTHR43372">
    <property type="entry name" value="FATTY-ACID AMIDE HYDROLASE"/>
    <property type="match status" value="1"/>
</dbReference>
<dbReference type="EMBL" id="JH432147">
    <property type="status" value="NOT_ANNOTATED_CDS"/>
    <property type="molecule type" value="Genomic_DNA"/>
</dbReference>
<dbReference type="EnsemblMetazoa" id="SMAR012525-RA">
    <property type="protein sequence ID" value="SMAR012525-PA"/>
    <property type="gene ID" value="SMAR012525"/>
</dbReference>
<feature type="domain" description="Amidase" evidence="3">
    <location>
        <begin position="84"/>
        <end position="522"/>
    </location>
</feature>
<comment type="similarity">
    <text evidence="1">Belongs to the amidase family.</text>
</comment>
<dbReference type="eggNOG" id="KOG1212">
    <property type="taxonomic scope" value="Eukaryota"/>
</dbReference>
<dbReference type="InterPro" id="IPR036928">
    <property type="entry name" value="AS_sf"/>
</dbReference>
<reference evidence="5" key="1">
    <citation type="submission" date="2011-05" db="EMBL/GenBank/DDBJ databases">
        <authorList>
            <person name="Richards S.R."/>
            <person name="Qu J."/>
            <person name="Jiang H."/>
            <person name="Jhangiani S.N."/>
            <person name="Agravi P."/>
            <person name="Goodspeed R."/>
            <person name="Gross S."/>
            <person name="Mandapat C."/>
            <person name="Jackson L."/>
            <person name="Mathew T."/>
            <person name="Pu L."/>
            <person name="Thornton R."/>
            <person name="Saada N."/>
            <person name="Wilczek-Boney K.B."/>
            <person name="Lee S."/>
            <person name="Kovar C."/>
            <person name="Wu Y."/>
            <person name="Scherer S.E."/>
            <person name="Worley K.C."/>
            <person name="Muzny D.M."/>
            <person name="Gibbs R."/>
        </authorList>
    </citation>
    <scope>NUCLEOTIDE SEQUENCE</scope>
    <source>
        <strain evidence="5">Brora</strain>
    </source>
</reference>
<accession>T1JFB4</accession>
<dbReference type="Gene3D" id="3.90.1300.10">
    <property type="entry name" value="Amidase signature (AS) domain"/>
    <property type="match status" value="1"/>
</dbReference>
<evidence type="ECO:0000256" key="2">
    <source>
        <dbReference type="PIRSR" id="PIRSR001221-1"/>
    </source>
</evidence>
<evidence type="ECO:0000313" key="4">
    <source>
        <dbReference type="EnsemblMetazoa" id="SMAR012525-PA"/>
    </source>
</evidence>
<feature type="active site" description="Charge relay system" evidence="2">
    <location>
        <position position="220"/>
    </location>
</feature>
<dbReference type="InterPro" id="IPR023631">
    <property type="entry name" value="Amidase_dom"/>
</dbReference>
<evidence type="ECO:0000259" key="3">
    <source>
        <dbReference type="Pfam" id="PF01425"/>
    </source>
</evidence>
<dbReference type="GO" id="GO:0012505">
    <property type="term" value="C:endomembrane system"/>
    <property type="evidence" value="ECO:0007669"/>
    <property type="project" value="TreeGrafter"/>
</dbReference>
<protein>
    <recommendedName>
        <fullName evidence="3">Amidase domain-containing protein</fullName>
    </recommendedName>
</protein>
<dbReference type="SUPFAM" id="SSF75304">
    <property type="entry name" value="Amidase signature (AS) enzymes"/>
    <property type="match status" value="1"/>
</dbReference>
<dbReference type="PIRSF" id="PIRSF001221">
    <property type="entry name" value="Amidase_fungi"/>
    <property type="match status" value="1"/>
</dbReference>
<dbReference type="InterPro" id="IPR052739">
    <property type="entry name" value="FAAH2"/>
</dbReference>
<name>T1JFB4_STRMM</name>
<evidence type="ECO:0000313" key="5">
    <source>
        <dbReference type="Proteomes" id="UP000014500"/>
    </source>
</evidence>
<organism evidence="4 5">
    <name type="scientific">Strigamia maritima</name>
    <name type="common">European centipede</name>
    <name type="synonym">Geophilus maritimus</name>
    <dbReference type="NCBI Taxonomy" id="126957"/>
    <lineage>
        <taxon>Eukaryota</taxon>
        <taxon>Metazoa</taxon>
        <taxon>Ecdysozoa</taxon>
        <taxon>Arthropoda</taxon>
        <taxon>Myriapoda</taxon>
        <taxon>Chilopoda</taxon>
        <taxon>Pleurostigmophora</taxon>
        <taxon>Geophilomorpha</taxon>
        <taxon>Linotaeniidae</taxon>
        <taxon>Strigamia</taxon>
    </lineage>
</organism>
<sequence length="542" mass="59721">MKFKLENIDAHRIADVVASGCKLLLRSLGLFIRLFLDSATDVIFGLVNKNKSESLPPITDLILLESAKSLAAKIRTRKLKSVQVVESFIARINEVNPILNAVIDDNFLRALEDAKKVDELIASGLKSEKELEDETPFLGVPFTTKDSIAVEGLHQTIGLRRRKDEIADKDAEVVRLMRKAGAIILAHTNVSEVCMWWESSNNVYGTTNNPYDTTRIAGGSSGGEGSIIAAAGSVMGIGSDVGGSIRIPSFFNGIFGHKPSTGLGGSEGQLPIPMGEIRKYVVSGPMCRYASDMLPIFKVLAHEHLDKLNLDEAVNISSLRYFYMSNDGGSALVSKVHPSIKKALGKVISYFQTAHGIKSQKVEFEQMKHSVDIWSHKMTGAGAPKFCEELVERKGKLNCFWELLKWFCWCSDHTLPAISLGIVEKFSGPETRMYDSFMNMYTDLSKEFDDLLGSNGVFLYPTHPRPAPYHNQPLLMPFNFSYTAIFNVLGLPSTNCPLGLNENGLPIGIQVVANKYNDRLCLAVACELERAFGGWVSPSLIY</sequence>
<dbReference type="PhylomeDB" id="T1JFB4"/>
<reference evidence="4" key="2">
    <citation type="submission" date="2015-02" db="UniProtKB">
        <authorList>
            <consortium name="EnsemblMetazoa"/>
        </authorList>
    </citation>
    <scope>IDENTIFICATION</scope>
</reference>
<dbReference type="PROSITE" id="PS00571">
    <property type="entry name" value="AMIDASES"/>
    <property type="match status" value="1"/>
</dbReference>
<dbReference type="InterPro" id="IPR020556">
    <property type="entry name" value="Amidase_CS"/>
</dbReference>
<dbReference type="Pfam" id="PF01425">
    <property type="entry name" value="Amidase"/>
    <property type="match status" value="1"/>
</dbReference>
<feature type="active site" description="Acyl-ester intermediate" evidence="2">
    <location>
        <position position="244"/>
    </location>
</feature>